<protein>
    <recommendedName>
        <fullName evidence="4 7">Ornithine carbamoyltransferase</fullName>
        <shortName evidence="7">OTCase</shortName>
        <ecNumber evidence="3 7">2.1.3.3</ecNumber>
    </recommendedName>
</protein>
<dbReference type="Pfam" id="PF00185">
    <property type="entry name" value="OTCace"/>
    <property type="match status" value="1"/>
</dbReference>
<dbReference type="GO" id="GO:0005737">
    <property type="term" value="C:cytoplasm"/>
    <property type="evidence" value="ECO:0007669"/>
    <property type="project" value="UniProtKB-SubCell"/>
</dbReference>
<dbReference type="KEGG" id="sap:Sulac_0856"/>
<keyword evidence="7" id="KW-0963">Cytoplasm</keyword>
<dbReference type="NCBIfam" id="TIGR00658">
    <property type="entry name" value="orni_carb_tr"/>
    <property type="match status" value="1"/>
</dbReference>
<keyword evidence="5 7" id="KW-0808">Transferase</keyword>
<feature type="binding site" evidence="7">
    <location>
        <begin position="67"/>
        <end position="70"/>
    </location>
    <ligand>
        <name>carbamoyl phosphate</name>
        <dbReference type="ChEBI" id="CHEBI:58228"/>
    </ligand>
</feature>
<dbReference type="InterPro" id="IPR002292">
    <property type="entry name" value="Orn/put_carbamltrans"/>
</dbReference>
<evidence type="ECO:0000256" key="7">
    <source>
        <dbReference type="HAMAP-Rule" id="MF_01109"/>
    </source>
</evidence>
<feature type="binding site" evidence="7">
    <location>
        <position position="94"/>
    </location>
    <ligand>
        <name>carbamoyl phosphate</name>
        <dbReference type="ChEBI" id="CHEBI:58228"/>
    </ligand>
</feature>
<dbReference type="SUPFAM" id="SSF53671">
    <property type="entry name" value="Aspartate/ornithine carbamoyltransferase"/>
    <property type="match status" value="1"/>
</dbReference>
<feature type="binding site" evidence="7">
    <location>
        <position position="240"/>
    </location>
    <ligand>
        <name>L-ornithine</name>
        <dbReference type="ChEBI" id="CHEBI:46911"/>
    </ligand>
</feature>
<evidence type="ECO:0000256" key="2">
    <source>
        <dbReference type="ARBA" id="ARBA00007805"/>
    </source>
</evidence>
<comment type="subcellular location">
    <subcellularLocation>
        <location evidence="7">Cytoplasm</location>
    </subcellularLocation>
</comment>
<keyword evidence="7" id="KW-0055">Arginine biosynthesis</keyword>
<dbReference type="PANTHER" id="PTHR45753:SF3">
    <property type="entry name" value="ORNITHINE TRANSCARBAMYLASE, MITOCHONDRIAL"/>
    <property type="match status" value="1"/>
</dbReference>
<dbReference type="GO" id="GO:0042450">
    <property type="term" value="P:L-arginine biosynthetic process via ornithine"/>
    <property type="evidence" value="ECO:0007669"/>
    <property type="project" value="UniProtKB-UniRule"/>
</dbReference>
<dbReference type="PRINTS" id="PR00102">
    <property type="entry name" value="OTCASE"/>
</dbReference>
<proteinExistence type="inferred from homology"/>
<dbReference type="InterPro" id="IPR024904">
    <property type="entry name" value="OTCase_ArgI"/>
</dbReference>
<evidence type="ECO:0000313" key="11">
    <source>
        <dbReference type="Proteomes" id="UP000005439"/>
    </source>
</evidence>
<evidence type="ECO:0000259" key="8">
    <source>
        <dbReference type="Pfam" id="PF00185"/>
    </source>
</evidence>
<evidence type="ECO:0000256" key="3">
    <source>
        <dbReference type="ARBA" id="ARBA00013007"/>
    </source>
</evidence>
<comment type="catalytic activity">
    <reaction evidence="6 7">
        <text>carbamoyl phosphate + L-ornithine = L-citrulline + phosphate + H(+)</text>
        <dbReference type="Rhea" id="RHEA:19513"/>
        <dbReference type="ChEBI" id="CHEBI:15378"/>
        <dbReference type="ChEBI" id="CHEBI:43474"/>
        <dbReference type="ChEBI" id="CHEBI:46911"/>
        <dbReference type="ChEBI" id="CHEBI:57743"/>
        <dbReference type="ChEBI" id="CHEBI:58228"/>
        <dbReference type="EC" id="2.1.3.3"/>
    </reaction>
</comment>
<organism evidence="10 11">
    <name type="scientific">Sulfobacillus acidophilus (strain ATCC 700253 / DSM 10332 / NAL)</name>
    <dbReference type="NCBI Taxonomy" id="679936"/>
    <lineage>
        <taxon>Bacteria</taxon>
        <taxon>Bacillati</taxon>
        <taxon>Bacillota</taxon>
        <taxon>Clostridia</taxon>
        <taxon>Eubacteriales</taxon>
        <taxon>Clostridiales Family XVII. Incertae Sedis</taxon>
        <taxon>Sulfobacillus</taxon>
    </lineage>
</organism>
<dbReference type="Proteomes" id="UP000005439">
    <property type="component" value="Chromosome"/>
</dbReference>
<dbReference type="EC" id="2.1.3.3" evidence="3 7"/>
<evidence type="ECO:0000256" key="6">
    <source>
        <dbReference type="ARBA" id="ARBA00048772"/>
    </source>
</evidence>
<reference evidence="11" key="1">
    <citation type="submission" date="2011-12" db="EMBL/GenBank/DDBJ databases">
        <title>The complete genome of chromosome of Sulfobacillus acidophilus DSM 10332.</title>
        <authorList>
            <person name="Lucas S."/>
            <person name="Han J."/>
            <person name="Lapidus A."/>
            <person name="Bruce D."/>
            <person name="Goodwin L."/>
            <person name="Pitluck S."/>
            <person name="Peters L."/>
            <person name="Kyrpides N."/>
            <person name="Mavromatis K."/>
            <person name="Ivanova N."/>
            <person name="Mikhailova N."/>
            <person name="Chertkov O."/>
            <person name="Saunders E."/>
            <person name="Detter J.C."/>
            <person name="Tapia R."/>
            <person name="Han C."/>
            <person name="Land M."/>
            <person name="Hauser L."/>
            <person name="Markowitz V."/>
            <person name="Cheng J.-F."/>
            <person name="Hugenholtz P."/>
            <person name="Woyke T."/>
            <person name="Wu D."/>
            <person name="Pukall R."/>
            <person name="Gehrich-Schroeter G."/>
            <person name="Schneider S."/>
            <person name="Klenk H.-P."/>
            <person name="Eisen J.A."/>
        </authorList>
    </citation>
    <scope>NUCLEOTIDE SEQUENCE [LARGE SCALE GENOMIC DNA]</scope>
    <source>
        <strain evidence="11">ATCC 700253 / DSM 10332 / NAL</strain>
    </source>
</reference>
<comment type="pathway">
    <text evidence="1 7">Amino-acid biosynthesis; L-arginine biosynthesis; L-arginine from L-ornithine and carbamoyl phosphate: step 1/3.</text>
</comment>
<dbReference type="PATRIC" id="fig|679936.5.peg.907"/>
<dbReference type="InterPro" id="IPR006132">
    <property type="entry name" value="Asp/Orn_carbamoyltranf_P-bd"/>
</dbReference>
<evidence type="ECO:0000256" key="5">
    <source>
        <dbReference type="ARBA" id="ARBA00022679"/>
    </source>
</evidence>
<gene>
    <name evidence="7" type="primary">argF</name>
    <name evidence="10" type="ordered locus">Sulac_0856</name>
</gene>
<feature type="domain" description="Aspartate/ornithine carbamoyltransferase carbamoyl-P binding" evidence="9">
    <location>
        <begin position="18"/>
        <end position="158"/>
    </location>
</feature>
<dbReference type="NCBIfam" id="NF001986">
    <property type="entry name" value="PRK00779.1"/>
    <property type="match status" value="1"/>
</dbReference>
<accession>G8TS33</accession>
<dbReference type="GO" id="GO:0019240">
    <property type="term" value="P:citrulline biosynthetic process"/>
    <property type="evidence" value="ECO:0007669"/>
    <property type="project" value="TreeGrafter"/>
</dbReference>
<dbReference type="InterPro" id="IPR006130">
    <property type="entry name" value="Asp/Orn_carbamoylTrfase"/>
</dbReference>
<evidence type="ECO:0000256" key="4">
    <source>
        <dbReference type="ARBA" id="ARBA00016634"/>
    </source>
</evidence>
<dbReference type="Pfam" id="PF02729">
    <property type="entry name" value="OTCace_N"/>
    <property type="match status" value="1"/>
</dbReference>
<dbReference type="STRING" id="679936.Sulac_0856"/>
<dbReference type="FunFam" id="3.40.50.1370:FF:000008">
    <property type="entry name" value="Ornithine carbamoyltransferase"/>
    <property type="match status" value="1"/>
</dbReference>
<dbReference type="InterPro" id="IPR006131">
    <property type="entry name" value="Asp_carbamoyltransf_Asp/Orn-bd"/>
</dbReference>
<dbReference type="HOGENOM" id="CLU_043846_3_2_9"/>
<comment type="similarity">
    <text evidence="2 7">Belongs to the aspartate/ornithine carbamoyltransferase superfamily. OTCase family.</text>
</comment>
<dbReference type="PROSITE" id="PS00097">
    <property type="entry name" value="CARBAMOYLTRANSFERASE"/>
    <property type="match status" value="1"/>
</dbReference>
<evidence type="ECO:0000256" key="1">
    <source>
        <dbReference type="ARBA" id="ARBA00004975"/>
    </source>
</evidence>
<keyword evidence="11" id="KW-1185">Reference proteome</keyword>
<dbReference type="GO" id="GO:0016597">
    <property type="term" value="F:amino acid binding"/>
    <property type="evidence" value="ECO:0007669"/>
    <property type="project" value="InterPro"/>
</dbReference>
<feature type="binding site" evidence="7">
    <location>
        <position position="308"/>
    </location>
    <ligand>
        <name>carbamoyl phosphate</name>
        <dbReference type="ChEBI" id="CHEBI:58228"/>
    </ligand>
</feature>
<feature type="domain" description="Aspartate/ornithine carbamoyltransferase Asp/Orn-binding" evidence="8">
    <location>
        <begin position="165"/>
        <end position="318"/>
    </location>
</feature>
<keyword evidence="7" id="KW-0028">Amino-acid biosynthesis</keyword>
<feature type="binding site" evidence="7">
    <location>
        <begin position="145"/>
        <end position="148"/>
    </location>
    <ligand>
        <name>carbamoyl phosphate</name>
        <dbReference type="ChEBI" id="CHEBI:58228"/>
    </ligand>
</feature>
<evidence type="ECO:0000313" key="10">
    <source>
        <dbReference type="EMBL" id="AEW04359.1"/>
    </source>
</evidence>
<feature type="binding site" evidence="7">
    <location>
        <position position="176"/>
    </location>
    <ligand>
        <name>L-ornithine</name>
        <dbReference type="ChEBI" id="CHEBI:46911"/>
    </ligand>
</feature>
<sequence length="324" mass="35549">MAVASLPVPSRWPSLYGRDVLRLADLSPDDIVQLVQLARDLKQIQKLRIPFEPLKGKTLAMIFEKASTRTRVSFSVGMQQLGGHILELSPTTLQISRGETLEDTARVLSRYVDALMVRTGPHDRLESLAEAATIPVINGLSDDYHPCQLLADLLTLYERFGTLNGLVVTYVGDGSNMANSWIEAAALLGFGLRLAVPPGYEPPAAVLEWGQSEAKSRGGGVYLTHDPKEAAVDADVIYTDVWVSMGQEAETEARLTAFAPFQVNRLLMQLASRHTVFMHCLPAHRGQEVTEDVIDGDQSVVWDQAENRLHAQKALLLSLLANPS</sequence>
<dbReference type="HAMAP" id="MF_01109">
    <property type="entry name" value="OTCase"/>
    <property type="match status" value="1"/>
</dbReference>
<dbReference type="AlphaFoldDB" id="G8TS33"/>
<feature type="binding site" evidence="7">
    <location>
        <position position="118"/>
    </location>
    <ligand>
        <name>carbamoyl phosphate</name>
        <dbReference type="ChEBI" id="CHEBI:58228"/>
    </ligand>
</feature>
<dbReference type="GO" id="GO:0004585">
    <property type="term" value="F:ornithine carbamoyltransferase activity"/>
    <property type="evidence" value="ECO:0007669"/>
    <property type="project" value="UniProtKB-UniRule"/>
</dbReference>
<dbReference type="EMBL" id="CP003179">
    <property type="protein sequence ID" value="AEW04359.1"/>
    <property type="molecule type" value="Genomic_DNA"/>
</dbReference>
<dbReference type="UniPathway" id="UPA00068">
    <property type="reaction ID" value="UER00112"/>
</dbReference>
<evidence type="ECO:0000259" key="9">
    <source>
        <dbReference type="Pfam" id="PF02729"/>
    </source>
</evidence>
<dbReference type="PANTHER" id="PTHR45753">
    <property type="entry name" value="ORNITHINE CARBAMOYLTRANSFERASE, MITOCHONDRIAL"/>
    <property type="match status" value="1"/>
</dbReference>
<feature type="binding site" evidence="7">
    <location>
        <begin position="280"/>
        <end position="281"/>
    </location>
    <ligand>
        <name>carbamoyl phosphate</name>
        <dbReference type="ChEBI" id="CHEBI:58228"/>
    </ligand>
</feature>
<dbReference type="InterPro" id="IPR036901">
    <property type="entry name" value="Asp/Orn_carbamoylTrfase_sf"/>
</dbReference>
<reference evidence="10 11" key="2">
    <citation type="journal article" date="2012" name="Stand. Genomic Sci.">
        <title>Complete genome sequence of the moderately thermophilic mineral-sulfide-oxidizing firmicute Sulfobacillus acidophilus type strain (NAL(T)).</title>
        <authorList>
            <person name="Anderson I."/>
            <person name="Chertkov O."/>
            <person name="Chen A."/>
            <person name="Saunders E."/>
            <person name="Lapidus A."/>
            <person name="Nolan M."/>
            <person name="Lucas S."/>
            <person name="Hammon N."/>
            <person name="Deshpande S."/>
            <person name="Cheng J.F."/>
            <person name="Han C."/>
            <person name="Tapia R."/>
            <person name="Goodwin L.A."/>
            <person name="Pitluck S."/>
            <person name="Liolios K."/>
            <person name="Pagani I."/>
            <person name="Ivanova N."/>
            <person name="Mikhailova N."/>
            <person name="Pati A."/>
            <person name="Palaniappan K."/>
            <person name="Land M."/>
            <person name="Pan C."/>
            <person name="Rohde M."/>
            <person name="Pukall R."/>
            <person name="Goker M."/>
            <person name="Detter J.C."/>
            <person name="Woyke T."/>
            <person name="Bristow J."/>
            <person name="Eisen J.A."/>
            <person name="Markowitz V."/>
            <person name="Hugenholtz P."/>
            <person name="Kyrpides N.C."/>
            <person name="Klenk H.P."/>
            <person name="Mavromatis K."/>
        </authorList>
    </citation>
    <scope>NUCLEOTIDE SEQUENCE [LARGE SCALE GENOMIC DNA]</scope>
    <source>
        <strain evidence="11">ATCC 700253 / DSM 10332 / NAL</strain>
    </source>
</reference>
<dbReference type="Gene3D" id="3.40.50.1370">
    <property type="entry name" value="Aspartate/ornithine carbamoyltransferase"/>
    <property type="match status" value="2"/>
</dbReference>
<name>G8TS33_SULAD</name>
<dbReference type="PRINTS" id="PR00100">
    <property type="entry name" value="AOTCASE"/>
</dbReference>
<feature type="binding site" evidence="7">
    <location>
        <begin position="244"/>
        <end position="245"/>
    </location>
    <ligand>
        <name>L-ornithine</name>
        <dbReference type="ChEBI" id="CHEBI:46911"/>
    </ligand>
</feature>
<dbReference type="SMR" id="G8TS33"/>